<organism evidence="1">
    <name type="scientific">Spodoptera frugiperda</name>
    <name type="common">Fall armyworm</name>
    <dbReference type="NCBI Taxonomy" id="7108"/>
    <lineage>
        <taxon>Eukaryota</taxon>
        <taxon>Metazoa</taxon>
        <taxon>Ecdysozoa</taxon>
        <taxon>Arthropoda</taxon>
        <taxon>Hexapoda</taxon>
        <taxon>Insecta</taxon>
        <taxon>Pterygota</taxon>
        <taxon>Neoptera</taxon>
        <taxon>Endopterygota</taxon>
        <taxon>Lepidoptera</taxon>
        <taxon>Glossata</taxon>
        <taxon>Ditrysia</taxon>
        <taxon>Noctuoidea</taxon>
        <taxon>Noctuidae</taxon>
        <taxon>Amphipyrinae</taxon>
        <taxon>Spodoptera</taxon>
    </lineage>
</organism>
<name>A0A2H1UZP5_SPOFR</name>
<accession>A0A2H1UZP5</accession>
<sequence length="159" mass="17873">MNDQTYHLMCVAGFLGVRNLGLLFGNRDKEEWEGRIEPAVTSLTQRNTTQALFHVGTRADVLPDAGHGYPKPQKRYKCFADLFEVRILRVLGESGIGKRGIWACNHLTHTTKHNKVVSRQFSVKPWYHSGRAGPFVPKHGSPTLTPSSLIHILLDTKEV</sequence>
<protein>
    <submittedName>
        <fullName evidence="1">SFRICE_022947</fullName>
    </submittedName>
</protein>
<reference evidence="1" key="1">
    <citation type="submission" date="2016-07" db="EMBL/GenBank/DDBJ databases">
        <authorList>
            <person name="Bretaudeau A."/>
        </authorList>
    </citation>
    <scope>NUCLEOTIDE SEQUENCE</scope>
    <source>
        <strain evidence="1">Rice</strain>
        <tissue evidence="1">Whole body</tissue>
    </source>
</reference>
<evidence type="ECO:0000313" key="1">
    <source>
        <dbReference type="EMBL" id="SOQ34070.1"/>
    </source>
</evidence>
<dbReference type="AlphaFoldDB" id="A0A2H1UZP5"/>
<gene>
    <name evidence="1" type="ORF">SFRICE_022947</name>
</gene>
<dbReference type="EMBL" id="ODYU01000014">
    <property type="protein sequence ID" value="SOQ34070.1"/>
    <property type="molecule type" value="Genomic_DNA"/>
</dbReference>
<proteinExistence type="predicted"/>